<feature type="non-terminal residue" evidence="1">
    <location>
        <position position="1"/>
    </location>
</feature>
<comment type="caution">
    <text evidence="1">The sequence shown here is derived from an EMBL/GenBank/DDBJ whole genome shotgun (WGS) entry which is preliminary data.</text>
</comment>
<reference evidence="1" key="1">
    <citation type="submission" date="2021-06" db="EMBL/GenBank/DDBJ databases">
        <authorList>
            <person name="Kallberg Y."/>
            <person name="Tangrot J."/>
            <person name="Rosling A."/>
        </authorList>
    </citation>
    <scope>NUCLEOTIDE SEQUENCE</scope>
    <source>
        <strain evidence="1">MA461A</strain>
    </source>
</reference>
<organism evidence="1 2">
    <name type="scientific">Racocetra persica</name>
    <dbReference type="NCBI Taxonomy" id="160502"/>
    <lineage>
        <taxon>Eukaryota</taxon>
        <taxon>Fungi</taxon>
        <taxon>Fungi incertae sedis</taxon>
        <taxon>Mucoromycota</taxon>
        <taxon>Glomeromycotina</taxon>
        <taxon>Glomeromycetes</taxon>
        <taxon>Diversisporales</taxon>
        <taxon>Gigasporaceae</taxon>
        <taxon>Racocetra</taxon>
    </lineage>
</organism>
<gene>
    <name evidence="1" type="ORF">RPERSI_LOCUS26597</name>
</gene>
<dbReference type="Proteomes" id="UP000789920">
    <property type="component" value="Unassembled WGS sequence"/>
</dbReference>
<accession>A0ACA9S7F9</accession>
<name>A0ACA9S7F9_9GLOM</name>
<proteinExistence type="predicted"/>
<evidence type="ECO:0000313" key="2">
    <source>
        <dbReference type="Proteomes" id="UP000789920"/>
    </source>
</evidence>
<protein>
    <submittedName>
        <fullName evidence="1">31279_t:CDS:1</fullName>
    </submittedName>
</protein>
<keyword evidence="2" id="KW-1185">Reference proteome</keyword>
<dbReference type="EMBL" id="CAJVQC010091231">
    <property type="protein sequence ID" value="CAG8825873.1"/>
    <property type="molecule type" value="Genomic_DNA"/>
</dbReference>
<feature type="non-terminal residue" evidence="1">
    <location>
        <position position="63"/>
    </location>
</feature>
<evidence type="ECO:0000313" key="1">
    <source>
        <dbReference type="EMBL" id="CAG8825873.1"/>
    </source>
</evidence>
<sequence>SSCINDIKDWRTNNERKDSLFLISIPASVDTMSNWLKNIITMMLFWPSVIGYHVKRTRNTTKE</sequence>